<accession>A0ABV9JDC6</accession>
<evidence type="ECO:0000313" key="3">
    <source>
        <dbReference type="Proteomes" id="UP001595987"/>
    </source>
</evidence>
<evidence type="ECO:0000256" key="1">
    <source>
        <dbReference type="SAM" id="Phobius"/>
    </source>
</evidence>
<protein>
    <recommendedName>
        <fullName evidence="4">Lipoprotein</fullName>
    </recommendedName>
</protein>
<keyword evidence="1" id="KW-1133">Transmembrane helix</keyword>
<organism evidence="2 3">
    <name type="scientific">Lactococcus nasutitermitis</name>
    <dbReference type="NCBI Taxonomy" id="1652957"/>
    <lineage>
        <taxon>Bacteria</taxon>
        <taxon>Bacillati</taxon>
        <taxon>Bacillota</taxon>
        <taxon>Bacilli</taxon>
        <taxon>Lactobacillales</taxon>
        <taxon>Streptococcaceae</taxon>
        <taxon>Lactococcus</taxon>
    </lineage>
</organism>
<keyword evidence="1" id="KW-0812">Transmembrane</keyword>
<keyword evidence="3" id="KW-1185">Reference proteome</keyword>
<evidence type="ECO:0000313" key="2">
    <source>
        <dbReference type="EMBL" id="MFC4652452.1"/>
    </source>
</evidence>
<proteinExistence type="predicted"/>
<sequence length="152" mass="17404">MKKRTKVVLGISIPLVLIIGGITMTQMKTPFDIFLIKDFTAQSKENTKQMQIDYLKKHEKEMTTFVMNQNQNQSPDHQIRSVQWDWKSVEVHDDKTMFGTDIYLTVEGKFNEIQSSSFALDFTLDNANDIPSMKAVDLSQAFTIDGGQKGYE</sequence>
<feature type="transmembrane region" description="Helical" evidence="1">
    <location>
        <begin position="7"/>
        <end position="27"/>
    </location>
</feature>
<dbReference type="RefSeq" id="WP_213534816.1">
    <property type="nucleotide sequence ID" value="NZ_BOVQ01000004.1"/>
</dbReference>
<reference evidence="3" key="1">
    <citation type="journal article" date="2019" name="Int. J. Syst. Evol. Microbiol.">
        <title>The Global Catalogue of Microorganisms (GCM) 10K type strain sequencing project: providing services to taxonomists for standard genome sequencing and annotation.</title>
        <authorList>
            <consortium name="The Broad Institute Genomics Platform"/>
            <consortium name="The Broad Institute Genome Sequencing Center for Infectious Disease"/>
            <person name="Wu L."/>
            <person name="Ma J."/>
        </authorList>
    </citation>
    <scope>NUCLEOTIDE SEQUENCE [LARGE SCALE GENOMIC DNA]</scope>
    <source>
        <strain evidence="3">CCUG 63287</strain>
    </source>
</reference>
<evidence type="ECO:0008006" key="4">
    <source>
        <dbReference type="Google" id="ProtNLM"/>
    </source>
</evidence>
<name>A0ABV9JDC6_9LACT</name>
<keyword evidence="1" id="KW-0472">Membrane</keyword>
<dbReference type="EMBL" id="JBHSGD010000005">
    <property type="protein sequence ID" value="MFC4652452.1"/>
    <property type="molecule type" value="Genomic_DNA"/>
</dbReference>
<gene>
    <name evidence="2" type="ORF">ACFO26_05975</name>
</gene>
<comment type="caution">
    <text evidence="2">The sequence shown here is derived from an EMBL/GenBank/DDBJ whole genome shotgun (WGS) entry which is preliminary data.</text>
</comment>
<dbReference type="Proteomes" id="UP001595987">
    <property type="component" value="Unassembled WGS sequence"/>
</dbReference>